<comment type="similarity">
    <text evidence="8 9">Belongs to the TRAP transporter small permease family.</text>
</comment>
<keyword evidence="5 9" id="KW-0812">Transmembrane</keyword>
<dbReference type="RefSeq" id="WP_083545805.1">
    <property type="nucleotide sequence ID" value="NZ_FQZZ01000007.1"/>
</dbReference>
<dbReference type="AlphaFoldDB" id="A0A1H0KAM0"/>
<dbReference type="GO" id="GO:0022857">
    <property type="term" value="F:transmembrane transporter activity"/>
    <property type="evidence" value="ECO:0007669"/>
    <property type="project" value="UniProtKB-UniRule"/>
</dbReference>
<keyword evidence="7 9" id="KW-0472">Membrane</keyword>
<keyword evidence="4 9" id="KW-0997">Cell inner membrane</keyword>
<feature type="transmembrane region" description="Helical" evidence="9">
    <location>
        <begin position="21"/>
        <end position="44"/>
    </location>
</feature>
<keyword evidence="6 9" id="KW-1133">Transmembrane helix</keyword>
<keyword evidence="2 9" id="KW-0813">Transport</keyword>
<dbReference type="OrthoDB" id="4250245at2"/>
<dbReference type="Proteomes" id="UP000324252">
    <property type="component" value="Unassembled WGS sequence"/>
</dbReference>
<proteinExistence type="inferred from homology"/>
<dbReference type="GO" id="GO:0005886">
    <property type="term" value="C:plasma membrane"/>
    <property type="evidence" value="ECO:0007669"/>
    <property type="project" value="UniProtKB-SubCell"/>
</dbReference>
<comment type="subcellular location">
    <subcellularLocation>
        <location evidence="1 9">Cell inner membrane</location>
        <topology evidence="1 9">Multi-pass membrane protein</topology>
    </subcellularLocation>
</comment>
<evidence type="ECO:0000256" key="6">
    <source>
        <dbReference type="ARBA" id="ARBA00022989"/>
    </source>
</evidence>
<protein>
    <recommendedName>
        <fullName evidence="9">TRAP transporter small permease protein</fullName>
    </recommendedName>
</protein>
<dbReference type="InterPro" id="IPR007387">
    <property type="entry name" value="TRAP_DctQ"/>
</dbReference>
<evidence type="ECO:0000313" key="12">
    <source>
        <dbReference type="Proteomes" id="UP000324252"/>
    </source>
</evidence>
<evidence type="ECO:0000259" key="10">
    <source>
        <dbReference type="Pfam" id="PF04290"/>
    </source>
</evidence>
<feature type="transmembrane region" description="Helical" evidence="9">
    <location>
        <begin position="56"/>
        <end position="76"/>
    </location>
</feature>
<dbReference type="PANTHER" id="PTHR35011:SF10">
    <property type="entry name" value="TRAP TRANSPORTER SMALL PERMEASE PROTEIN"/>
    <property type="match status" value="1"/>
</dbReference>
<sequence length="197" mass="21497">MEPPKKRGGARGLLAVSRGLAVLETGFAALACVALAVIMLIVVVDVAMRYALSMPLGWSYDLIGLYLVVTVFFLMLPDTLHHHGHVAIDLFQNILPRRVRHLGQAVGYAAGAVVMALIAFEAWGRFQSAYAGQDRIAALVPWLTWPAYLVVLIGTALLTLRLIYRVVGHAFSIFSRHDLVEMPPPPETTALQGEDVL</sequence>
<evidence type="ECO:0000313" key="11">
    <source>
        <dbReference type="EMBL" id="SHK64663.1"/>
    </source>
</evidence>
<name>A0A1H0KAM0_9RHOB</name>
<gene>
    <name evidence="11" type="ORF">SAMN05444142_107101</name>
</gene>
<dbReference type="GO" id="GO:0015740">
    <property type="term" value="P:C4-dicarboxylate transport"/>
    <property type="evidence" value="ECO:0007669"/>
    <property type="project" value="TreeGrafter"/>
</dbReference>
<dbReference type="Pfam" id="PF04290">
    <property type="entry name" value="DctQ"/>
    <property type="match status" value="1"/>
</dbReference>
<dbReference type="InterPro" id="IPR055348">
    <property type="entry name" value="DctQ"/>
</dbReference>
<organism evidence="11 12">
    <name type="scientific">Lutimaribacter pacificus</name>
    <dbReference type="NCBI Taxonomy" id="391948"/>
    <lineage>
        <taxon>Bacteria</taxon>
        <taxon>Pseudomonadati</taxon>
        <taxon>Pseudomonadota</taxon>
        <taxon>Alphaproteobacteria</taxon>
        <taxon>Rhodobacterales</taxon>
        <taxon>Roseobacteraceae</taxon>
        <taxon>Lutimaribacter</taxon>
    </lineage>
</organism>
<evidence type="ECO:0000256" key="9">
    <source>
        <dbReference type="RuleBase" id="RU369079"/>
    </source>
</evidence>
<evidence type="ECO:0000256" key="3">
    <source>
        <dbReference type="ARBA" id="ARBA00022475"/>
    </source>
</evidence>
<evidence type="ECO:0000256" key="7">
    <source>
        <dbReference type="ARBA" id="ARBA00023136"/>
    </source>
</evidence>
<dbReference type="PANTHER" id="PTHR35011">
    <property type="entry name" value="2,3-DIKETO-L-GULONATE TRAP TRANSPORTER SMALL PERMEASE PROTEIN YIAM"/>
    <property type="match status" value="1"/>
</dbReference>
<evidence type="ECO:0000256" key="8">
    <source>
        <dbReference type="ARBA" id="ARBA00038436"/>
    </source>
</evidence>
<accession>A0A1H0KAM0</accession>
<evidence type="ECO:0000256" key="1">
    <source>
        <dbReference type="ARBA" id="ARBA00004429"/>
    </source>
</evidence>
<feature type="transmembrane region" description="Helical" evidence="9">
    <location>
        <begin position="105"/>
        <end position="123"/>
    </location>
</feature>
<evidence type="ECO:0000256" key="2">
    <source>
        <dbReference type="ARBA" id="ARBA00022448"/>
    </source>
</evidence>
<reference evidence="11 12" key="1">
    <citation type="submission" date="2016-11" db="EMBL/GenBank/DDBJ databases">
        <authorList>
            <person name="Varghese N."/>
            <person name="Submissions S."/>
        </authorList>
    </citation>
    <scope>NUCLEOTIDE SEQUENCE [LARGE SCALE GENOMIC DNA]</scope>
    <source>
        <strain evidence="11 12">DSM 29620</strain>
    </source>
</reference>
<comment type="function">
    <text evidence="9">Part of the tripartite ATP-independent periplasmic (TRAP) transport system.</text>
</comment>
<dbReference type="EMBL" id="FQZZ01000007">
    <property type="protein sequence ID" value="SHK64663.1"/>
    <property type="molecule type" value="Genomic_DNA"/>
</dbReference>
<comment type="subunit">
    <text evidence="9">The complex comprises the extracytoplasmic solute receptor protein and the two transmembrane proteins.</text>
</comment>
<keyword evidence="12" id="KW-1185">Reference proteome</keyword>
<feature type="domain" description="Tripartite ATP-independent periplasmic transporters DctQ component" evidence="10">
    <location>
        <begin position="38"/>
        <end position="168"/>
    </location>
</feature>
<keyword evidence="3" id="KW-1003">Cell membrane</keyword>
<evidence type="ECO:0000256" key="4">
    <source>
        <dbReference type="ARBA" id="ARBA00022519"/>
    </source>
</evidence>
<feature type="transmembrane region" description="Helical" evidence="9">
    <location>
        <begin position="143"/>
        <end position="164"/>
    </location>
</feature>
<evidence type="ECO:0000256" key="5">
    <source>
        <dbReference type="ARBA" id="ARBA00022692"/>
    </source>
</evidence>